<evidence type="ECO:0000313" key="2">
    <source>
        <dbReference type="Proteomes" id="UP000017415"/>
    </source>
</evidence>
<dbReference type="RefSeq" id="WP_016251389.1">
    <property type="nucleotide sequence ID" value="NZ_ASWI01000004.1"/>
</dbReference>
<dbReference type="HOGENOM" id="CLU_3215705_0_0_9"/>
<proteinExistence type="predicted"/>
<name>S1R3C3_9ENTE</name>
<dbReference type="AlphaFoldDB" id="S1R3C3"/>
<gene>
    <name evidence="1" type="ORF">OMO_02137</name>
</gene>
<dbReference type="PATRIC" id="fig|1121864.4.peg.1213"/>
<dbReference type="EMBL" id="AHYS01000011">
    <property type="protein sequence ID" value="ESK60479.1"/>
    <property type="molecule type" value="Genomic_DNA"/>
</dbReference>
<protein>
    <submittedName>
        <fullName evidence="1">Uncharacterized protein</fullName>
    </submittedName>
</protein>
<evidence type="ECO:0000313" key="1">
    <source>
        <dbReference type="EMBL" id="ESK60479.1"/>
    </source>
</evidence>
<dbReference type="Proteomes" id="UP000017415">
    <property type="component" value="Unassembled WGS sequence"/>
</dbReference>
<accession>S1R3C3</accession>
<keyword evidence="2" id="KW-1185">Reference proteome</keyword>
<dbReference type="GeneID" id="77168420"/>
<reference evidence="1 2" key="1">
    <citation type="submission" date="2013-10" db="EMBL/GenBank/DDBJ databases">
        <title>The Genome Sequence of Enterococcus cecorum DSM 20682 (= ATCC 43198) (Illumina assembly).</title>
        <authorList>
            <consortium name="The Broad Institute Genomics Platform"/>
            <consortium name="The Broad Institute Genome Sequencing Center for Infectious Disease"/>
            <person name="Earl A."/>
            <person name="Russ C."/>
            <person name="Gilmore M."/>
            <person name="Surin D."/>
            <person name="Walker B."/>
            <person name="Young S."/>
            <person name="Zeng Q."/>
            <person name="Gargeya S."/>
            <person name="Fitzgerald M."/>
            <person name="Haas B."/>
            <person name="Abouelleil A."/>
            <person name="Allen A.W."/>
            <person name="Alvarado L."/>
            <person name="Arachchi H.M."/>
            <person name="Berlin A.M."/>
            <person name="Chapman S.B."/>
            <person name="Gainer-Dewar J."/>
            <person name="Goldberg J."/>
            <person name="Griggs A."/>
            <person name="Gujja S."/>
            <person name="Hansen M."/>
            <person name="Howarth C."/>
            <person name="Imamovic A."/>
            <person name="Ireland A."/>
            <person name="Larimer J."/>
            <person name="McCowan C."/>
            <person name="Murphy C."/>
            <person name="Pearson M."/>
            <person name="Poon T.W."/>
            <person name="Priest M."/>
            <person name="Roberts A."/>
            <person name="Saif S."/>
            <person name="Shea T."/>
            <person name="Sisk P."/>
            <person name="Sykes S."/>
            <person name="Wortman J."/>
            <person name="Nusbaum C."/>
            <person name="Birren B."/>
        </authorList>
    </citation>
    <scope>NUCLEOTIDE SEQUENCE [LARGE SCALE GENOMIC DNA]</scope>
    <source>
        <strain evidence="1 2">ATCC 43198</strain>
    </source>
</reference>
<comment type="caution">
    <text evidence="1">The sequence shown here is derived from an EMBL/GenBank/DDBJ whole genome shotgun (WGS) entry which is preliminary data.</text>
</comment>
<sequence>MMRQFDIEAANEWLLANWDAIKASQYIECIKRCIEKEKATDGNQ</sequence>
<organism evidence="1 2">
    <name type="scientific">Enterococcus cecorum DSM 20682 = ATCC 43198</name>
    <dbReference type="NCBI Taxonomy" id="1121864"/>
    <lineage>
        <taxon>Bacteria</taxon>
        <taxon>Bacillati</taxon>
        <taxon>Bacillota</taxon>
        <taxon>Bacilli</taxon>
        <taxon>Lactobacillales</taxon>
        <taxon>Enterococcaceae</taxon>
        <taxon>Enterococcus</taxon>
    </lineage>
</organism>